<feature type="domain" description="VWFA" evidence="10">
    <location>
        <begin position="158"/>
        <end position="353"/>
    </location>
</feature>
<keyword evidence="6 9" id="KW-0472">Membrane</keyword>
<dbReference type="InterPro" id="IPR036465">
    <property type="entry name" value="vWFA_dom_sf"/>
</dbReference>
<feature type="transmembrane region" description="Helical" evidence="9">
    <location>
        <begin position="548"/>
        <end position="565"/>
    </location>
</feature>
<reference evidence="11" key="2">
    <citation type="journal article" date="2023" name="Science">
        <title>Genomic signatures of disease resistance in endangered staghorn corals.</title>
        <authorList>
            <person name="Vollmer S.V."/>
            <person name="Selwyn J.D."/>
            <person name="Despard B.A."/>
            <person name="Roesel C.L."/>
        </authorList>
    </citation>
    <scope>NUCLEOTIDE SEQUENCE</scope>
    <source>
        <strain evidence="11">K2</strain>
    </source>
</reference>
<dbReference type="GO" id="GO:0070679">
    <property type="term" value="F:inositol 1,4,5 trisphosphate binding"/>
    <property type="evidence" value="ECO:0007669"/>
    <property type="project" value="TreeGrafter"/>
</dbReference>
<keyword evidence="8" id="KW-0175">Coiled coil</keyword>
<dbReference type="AlphaFoldDB" id="A0AAD9V8V8"/>
<keyword evidence="2" id="KW-0813">Transport</keyword>
<dbReference type="PANTHER" id="PTHR10117">
    <property type="entry name" value="TRANSIENT RECEPTOR POTENTIAL CHANNEL"/>
    <property type="match status" value="1"/>
</dbReference>
<organism evidence="11 12">
    <name type="scientific">Acropora cervicornis</name>
    <name type="common">Staghorn coral</name>
    <dbReference type="NCBI Taxonomy" id="6130"/>
    <lineage>
        <taxon>Eukaryota</taxon>
        <taxon>Metazoa</taxon>
        <taxon>Cnidaria</taxon>
        <taxon>Anthozoa</taxon>
        <taxon>Hexacorallia</taxon>
        <taxon>Scleractinia</taxon>
        <taxon>Astrocoeniina</taxon>
        <taxon>Acroporidae</taxon>
        <taxon>Acropora</taxon>
    </lineage>
</organism>
<evidence type="ECO:0000256" key="3">
    <source>
        <dbReference type="ARBA" id="ARBA00022692"/>
    </source>
</evidence>
<evidence type="ECO:0000256" key="7">
    <source>
        <dbReference type="ARBA" id="ARBA00023303"/>
    </source>
</evidence>
<dbReference type="Gene3D" id="2.60.120.920">
    <property type="match status" value="1"/>
</dbReference>
<feature type="transmembrane region" description="Helical" evidence="9">
    <location>
        <begin position="516"/>
        <end position="536"/>
    </location>
</feature>
<evidence type="ECO:0000256" key="4">
    <source>
        <dbReference type="ARBA" id="ARBA00022989"/>
    </source>
</evidence>
<dbReference type="SUPFAM" id="SSF49899">
    <property type="entry name" value="Concanavalin A-like lectins/glucanases"/>
    <property type="match status" value="1"/>
</dbReference>
<comment type="caution">
    <text evidence="11">The sequence shown here is derived from an EMBL/GenBank/DDBJ whole genome shotgun (WGS) entry which is preliminary data.</text>
</comment>
<dbReference type="GO" id="GO:0015279">
    <property type="term" value="F:store-operated calcium channel activity"/>
    <property type="evidence" value="ECO:0007669"/>
    <property type="project" value="TreeGrafter"/>
</dbReference>
<evidence type="ECO:0000313" key="11">
    <source>
        <dbReference type="EMBL" id="KAK2565232.1"/>
    </source>
</evidence>
<evidence type="ECO:0000256" key="2">
    <source>
        <dbReference type="ARBA" id="ARBA00022448"/>
    </source>
</evidence>
<evidence type="ECO:0000259" key="10">
    <source>
        <dbReference type="PROSITE" id="PS50234"/>
    </source>
</evidence>
<sequence length="1070" mass="121731">MHFKEEILQSSVKVLKRSVFASTQMDEKKKEFEEELDRKLASDDFDDIADAVTPKGLGSCSTNTLLKSFEVSGYLRYQAQTDRPDVEELDKLANSVEEFTTCLIDPLKSDTKEREAFGETLDLIIDSAIKHKQEKFLSHPVVFNLLDKTWRGRFVELDLCFIMNATGEKAKEDFAKIKECIKVLIRRIGVSSTNYCIISFKKGKAFQHVAFNKKVTYKNDEGRVVFQNDTSHLIRKLDSLNVSGNCTPALHDDFEQALKAFKHDAPRNSSKKVLILLTNDSTGSHGPQKGKLWHFARNLIDLGVKVVPVAIRDRPSVEDLENIASENRVIRTLLGDHIKLPKRLLKEIYEEDIYDKYLDYFTTPYFIFGRDTLSYLLLLGLHVAICVTPSTVSFSMLEFSILIFFIGRFLSEFKQYTNRAGSTDAPRKHQCRCFPGKRGKYDYEQSQRRGTDETDNSDSPIHVEDFRSRKEFSGVGKYFSDRWNVLDFIMLVIYVVTFMLRMITWGVSTTATGSKALVIAGYFYGLNTMILTLRVFGHLMETSKTTGTTHIALISIIEDVAIIFFQFVVGVLAFSLAITKIYVAQASFISSEERVARISEGWWEVMVHLVWTLLGITELDPFNTIGHESSSDSLARILYGIFIIGALVLLVNMMIAVLSHTYERVQKNSLRAWSFKRAVTIRTYRDYHPIPVPLNLLSQLFLALCRRKSNKYNDSLDNDSETRAEALDCMIEKLKVIYFAKYGFAFPLSDENKINSMLAETDGNREMCNQIVSRVFPDPSKTDALTHFVGPLAWKSAGIHIEEYMLAYVGPKLCNTCQFISRHEFHGARYKMPFSRAVPKFEVIMQEGGMKRELVVGVVGARHDVHRVPGKVRHTVGYHACNGHIVHCDGSNTKHIIEGPVVYRGDLIGCRAGFDEAEDGVIPIFFSLNGQPVTQISVKFEPGRSQIFPFLGMSHQGIRVLAKMRHSDVQEQEERESLGSSDHDFASIFSEAEQNMILCQTFESVEEVKESSDLLQEFVQEKVEAITQEVKKQKETFEEQNRKIDEMNRTLNKILNILKDKGAEEATEPL</sequence>
<keyword evidence="12" id="KW-1185">Reference proteome</keyword>
<dbReference type="InterPro" id="IPR013320">
    <property type="entry name" value="ConA-like_dom_sf"/>
</dbReference>
<dbReference type="PROSITE" id="PS50234">
    <property type="entry name" value="VWFA"/>
    <property type="match status" value="1"/>
</dbReference>
<evidence type="ECO:0000256" key="1">
    <source>
        <dbReference type="ARBA" id="ARBA00004141"/>
    </source>
</evidence>
<dbReference type="EMBL" id="JARQWQ010000020">
    <property type="protein sequence ID" value="KAK2565232.1"/>
    <property type="molecule type" value="Genomic_DNA"/>
</dbReference>
<feature type="transmembrane region" description="Helical" evidence="9">
    <location>
        <begin position="485"/>
        <end position="504"/>
    </location>
</feature>
<dbReference type="InterPro" id="IPR044736">
    <property type="entry name" value="Gid1/RanBPM/SPLA_SPRY"/>
</dbReference>
<dbReference type="GO" id="GO:0051480">
    <property type="term" value="P:regulation of cytosolic calcium ion concentration"/>
    <property type="evidence" value="ECO:0007669"/>
    <property type="project" value="TreeGrafter"/>
</dbReference>
<comment type="subcellular location">
    <subcellularLocation>
        <location evidence="1">Membrane</location>
        <topology evidence="1">Multi-pass membrane protein</topology>
    </subcellularLocation>
</comment>
<proteinExistence type="predicted"/>
<dbReference type="InterPro" id="IPR002153">
    <property type="entry name" value="TRPC_channel"/>
</dbReference>
<keyword evidence="3 9" id="KW-0812">Transmembrane</keyword>
<reference evidence="11" key="1">
    <citation type="journal article" date="2023" name="G3 (Bethesda)">
        <title>Whole genome assembly and annotation of the endangered Caribbean coral Acropora cervicornis.</title>
        <authorList>
            <person name="Selwyn J.D."/>
            <person name="Vollmer S.V."/>
        </authorList>
    </citation>
    <scope>NUCLEOTIDE SEQUENCE</scope>
    <source>
        <strain evidence="11">K2</strain>
    </source>
</reference>
<dbReference type="GO" id="GO:0034703">
    <property type="term" value="C:cation channel complex"/>
    <property type="evidence" value="ECO:0007669"/>
    <property type="project" value="TreeGrafter"/>
</dbReference>
<evidence type="ECO:0000256" key="8">
    <source>
        <dbReference type="SAM" id="Coils"/>
    </source>
</evidence>
<dbReference type="Pfam" id="PF00092">
    <property type="entry name" value="VWA"/>
    <property type="match status" value="1"/>
</dbReference>
<dbReference type="SUPFAM" id="SSF53300">
    <property type="entry name" value="vWA-like"/>
    <property type="match status" value="1"/>
</dbReference>
<evidence type="ECO:0000256" key="9">
    <source>
        <dbReference type="SAM" id="Phobius"/>
    </source>
</evidence>
<dbReference type="InterPro" id="IPR005821">
    <property type="entry name" value="Ion_trans_dom"/>
</dbReference>
<dbReference type="Pfam" id="PF00520">
    <property type="entry name" value="Ion_trans"/>
    <property type="match status" value="1"/>
</dbReference>
<dbReference type="SMART" id="SM00327">
    <property type="entry name" value="VWA"/>
    <property type="match status" value="1"/>
</dbReference>
<dbReference type="PANTHER" id="PTHR10117:SF54">
    <property type="entry name" value="TRANSIENT RECEPTOR POTENTIAL-GAMMA PROTEIN"/>
    <property type="match status" value="1"/>
</dbReference>
<dbReference type="CDD" id="cd12885">
    <property type="entry name" value="SPRY_RanBP_like"/>
    <property type="match status" value="1"/>
</dbReference>
<feature type="transmembrane region" description="Helical" evidence="9">
    <location>
        <begin position="637"/>
        <end position="658"/>
    </location>
</feature>
<keyword evidence="5" id="KW-0406">Ion transport</keyword>
<dbReference type="InterPro" id="IPR043136">
    <property type="entry name" value="B30.2/SPRY_sf"/>
</dbReference>
<evidence type="ECO:0000256" key="5">
    <source>
        <dbReference type="ARBA" id="ARBA00023065"/>
    </source>
</evidence>
<gene>
    <name evidence="11" type="ORF">P5673_011179</name>
</gene>
<name>A0AAD9V8V8_ACRCE</name>
<protein>
    <submittedName>
        <fullName evidence="11">Transient-receptor-potential-like protein</fullName>
    </submittedName>
</protein>
<keyword evidence="4 9" id="KW-1133">Transmembrane helix</keyword>
<feature type="transmembrane region" description="Helical" evidence="9">
    <location>
        <begin position="373"/>
        <end position="406"/>
    </location>
</feature>
<evidence type="ECO:0000256" key="6">
    <source>
        <dbReference type="ARBA" id="ARBA00023136"/>
    </source>
</evidence>
<dbReference type="InterPro" id="IPR002035">
    <property type="entry name" value="VWF_A"/>
</dbReference>
<keyword evidence="7" id="KW-0407">Ion channel</keyword>
<feature type="coiled-coil region" evidence="8">
    <location>
        <begin position="1016"/>
        <end position="1057"/>
    </location>
</feature>
<dbReference type="GO" id="GO:0005886">
    <property type="term" value="C:plasma membrane"/>
    <property type="evidence" value="ECO:0007669"/>
    <property type="project" value="TreeGrafter"/>
</dbReference>
<dbReference type="Proteomes" id="UP001249851">
    <property type="component" value="Unassembled WGS sequence"/>
</dbReference>
<accession>A0AAD9V8V8</accession>
<evidence type="ECO:0000313" key="12">
    <source>
        <dbReference type="Proteomes" id="UP001249851"/>
    </source>
</evidence>
<dbReference type="Gene3D" id="3.40.50.410">
    <property type="entry name" value="von Willebrand factor, type A domain"/>
    <property type="match status" value="1"/>
</dbReference>